<evidence type="ECO:0000313" key="3">
    <source>
        <dbReference type="Proteomes" id="UP000485058"/>
    </source>
</evidence>
<gene>
    <name evidence="1" type="ORF">HaLaN_12608</name>
    <name evidence="2" type="ORF">HaLaN_16227</name>
</gene>
<accession>A0A699Z130</accession>
<evidence type="ECO:0000313" key="2">
    <source>
        <dbReference type="EMBL" id="GFH19299.1"/>
    </source>
</evidence>
<reference evidence="1 3" key="1">
    <citation type="submission" date="2020-02" db="EMBL/GenBank/DDBJ databases">
        <title>Draft genome sequence of Haematococcus lacustris strain NIES-144.</title>
        <authorList>
            <person name="Morimoto D."/>
            <person name="Nakagawa S."/>
            <person name="Yoshida T."/>
            <person name="Sawayama S."/>
        </authorList>
    </citation>
    <scope>NUCLEOTIDE SEQUENCE [LARGE SCALE GENOMIC DNA]</scope>
    <source>
        <strain evidence="1 3">NIES-144</strain>
    </source>
</reference>
<protein>
    <submittedName>
        <fullName evidence="1">Uncharacterized protein</fullName>
    </submittedName>
</protein>
<proteinExistence type="predicted"/>
<dbReference type="EMBL" id="BLLF01000964">
    <property type="protein sequence ID" value="GFH16227.1"/>
    <property type="molecule type" value="Genomic_DNA"/>
</dbReference>
<dbReference type="Proteomes" id="UP000485058">
    <property type="component" value="Unassembled WGS sequence"/>
</dbReference>
<keyword evidence="3" id="KW-1185">Reference proteome</keyword>
<comment type="caution">
    <text evidence="1">The sequence shown here is derived from an EMBL/GenBank/DDBJ whole genome shotgun (WGS) entry which is preliminary data.</text>
</comment>
<evidence type="ECO:0000313" key="1">
    <source>
        <dbReference type="EMBL" id="GFH16227.1"/>
    </source>
</evidence>
<organism evidence="1 3">
    <name type="scientific">Haematococcus lacustris</name>
    <name type="common">Green alga</name>
    <name type="synonym">Haematococcus pluvialis</name>
    <dbReference type="NCBI Taxonomy" id="44745"/>
    <lineage>
        <taxon>Eukaryota</taxon>
        <taxon>Viridiplantae</taxon>
        <taxon>Chlorophyta</taxon>
        <taxon>core chlorophytes</taxon>
        <taxon>Chlorophyceae</taxon>
        <taxon>CS clade</taxon>
        <taxon>Chlamydomonadales</taxon>
        <taxon>Haematococcaceae</taxon>
        <taxon>Haematococcus</taxon>
    </lineage>
</organism>
<dbReference type="EMBL" id="BLLF01001440">
    <property type="protein sequence ID" value="GFH19299.1"/>
    <property type="molecule type" value="Genomic_DNA"/>
</dbReference>
<dbReference type="AlphaFoldDB" id="A0A699Z130"/>
<sequence length="99" mass="10561">MSRLCTAKVAWPSGSGGPPGVALGLKKDHLHPSVHLQLSGRHAGLGAAHMSRCDAPVLSSPIPQQAAHEHRVKKQRAEWRRRRGVQQGHPVCATGCAIL</sequence>
<name>A0A699Z130_HAELA</name>